<dbReference type="InterPro" id="IPR036955">
    <property type="entry name" value="AP2/ERF_dom_sf"/>
</dbReference>
<evidence type="ECO:0000313" key="5">
    <source>
        <dbReference type="EMBL" id="SQB16589.1"/>
    </source>
</evidence>
<sequence length="145" mass="16854">MTFFQDKICTVDERGYVTTNRKKDMVSHLLLNVGNEVVVDHINGNPFDNRRCNLRVATNVQNHWNYRLSDRNTTGYKGIYKDKRTEKYHARICEHGRRHYLGAYATAEEAAVAYDKAARKFFGDFATLNFPEKDEQGCNLEREAV</sequence>
<protein>
    <submittedName>
        <fullName evidence="5">AP2 domain-containing protein</fullName>
    </submittedName>
</protein>
<dbReference type="InterPro" id="IPR001471">
    <property type="entry name" value="AP2/ERF_dom"/>
</dbReference>
<evidence type="ECO:0000313" key="6">
    <source>
        <dbReference type="Proteomes" id="UP000251853"/>
    </source>
</evidence>
<feature type="domain" description="AP2/ERF" evidence="4">
    <location>
        <begin position="75"/>
        <end position="131"/>
    </location>
</feature>
<dbReference type="Pfam" id="PF00847">
    <property type="entry name" value="AP2"/>
    <property type="match status" value="1"/>
</dbReference>
<dbReference type="SUPFAM" id="SSF54060">
    <property type="entry name" value="His-Me finger endonucleases"/>
    <property type="match status" value="1"/>
</dbReference>
<organism evidence="5 6">
    <name type="scientific">Enterocloster clostridioformis</name>
    <dbReference type="NCBI Taxonomy" id="1531"/>
    <lineage>
        <taxon>Bacteria</taxon>
        <taxon>Bacillati</taxon>
        <taxon>Bacillota</taxon>
        <taxon>Clostridia</taxon>
        <taxon>Lachnospirales</taxon>
        <taxon>Lachnospiraceae</taxon>
        <taxon>Enterocloster</taxon>
    </lineage>
</organism>
<dbReference type="InterPro" id="IPR044925">
    <property type="entry name" value="His-Me_finger_sf"/>
</dbReference>
<dbReference type="SUPFAM" id="SSF54171">
    <property type="entry name" value="DNA-binding domain"/>
    <property type="match status" value="1"/>
</dbReference>
<reference evidence="5 6" key="1">
    <citation type="submission" date="2018-06" db="EMBL/GenBank/DDBJ databases">
        <authorList>
            <consortium name="Pathogen Informatics"/>
            <person name="Doyle S."/>
        </authorList>
    </citation>
    <scope>NUCLEOTIDE SEQUENCE [LARGE SCALE GENOMIC DNA]</scope>
    <source>
        <strain evidence="5 6">NCTC11224</strain>
    </source>
</reference>
<dbReference type="GO" id="GO:0003700">
    <property type="term" value="F:DNA-binding transcription factor activity"/>
    <property type="evidence" value="ECO:0007669"/>
    <property type="project" value="InterPro"/>
</dbReference>
<dbReference type="SMART" id="SM00380">
    <property type="entry name" value="AP2"/>
    <property type="match status" value="1"/>
</dbReference>
<evidence type="ECO:0000259" key="4">
    <source>
        <dbReference type="PROSITE" id="PS51032"/>
    </source>
</evidence>
<dbReference type="InterPro" id="IPR044808">
    <property type="entry name" value="ERF_plant"/>
</dbReference>
<dbReference type="AlphaFoldDB" id="A0A2X2WSQ4"/>
<dbReference type="PROSITE" id="PS51032">
    <property type="entry name" value="AP2_ERF"/>
    <property type="match status" value="1"/>
</dbReference>
<dbReference type="GO" id="GO:0009873">
    <property type="term" value="P:ethylene-activated signaling pathway"/>
    <property type="evidence" value="ECO:0007669"/>
    <property type="project" value="InterPro"/>
</dbReference>
<dbReference type="EMBL" id="UAVW01000021">
    <property type="protein sequence ID" value="SQB16589.1"/>
    <property type="molecule type" value="Genomic_DNA"/>
</dbReference>
<keyword evidence="6" id="KW-1185">Reference proteome</keyword>
<dbReference type="InterPro" id="IPR016177">
    <property type="entry name" value="DNA-bd_dom_sf"/>
</dbReference>
<accession>A0A2X2WSQ4</accession>
<proteinExistence type="predicted"/>
<dbReference type="Gene3D" id="3.90.75.20">
    <property type="match status" value="1"/>
</dbReference>
<evidence type="ECO:0000256" key="1">
    <source>
        <dbReference type="ARBA" id="ARBA00023015"/>
    </source>
</evidence>
<dbReference type="Gene3D" id="3.30.730.10">
    <property type="entry name" value="AP2/ERF domain"/>
    <property type="match status" value="1"/>
</dbReference>
<name>A0A2X2WSQ4_9FIRM</name>
<dbReference type="GO" id="GO:0003677">
    <property type="term" value="F:DNA binding"/>
    <property type="evidence" value="ECO:0007669"/>
    <property type="project" value="UniProtKB-KW"/>
</dbReference>
<dbReference type="CDD" id="cd00018">
    <property type="entry name" value="AP2"/>
    <property type="match status" value="1"/>
</dbReference>
<dbReference type="Proteomes" id="UP000251853">
    <property type="component" value="Unassembled WGS sequence"/>
</dbReference>
<evidence type="ECO:0000256" key="2">
    <source>
        <dbReference type="ARBA" id="ARBA00023125"/>
    </source>
</evidence>
<keyword evidence="3" id="KW-0804">Transcription</keyword>
<evidence type="ECO:0000256" key="3">
    <source>
        <dbReference type="ARBA" id="ARBA00023163"/>
    </source>
</evidence>
<keyword evidence="1" id="KW-0805">Transcription regulation</keyword>
<dbReference type="PANTHER" id="PTHR31190">
    <property type="entry name" value="DNA-BINDING DOMAIN"/>
    <property type="match status" value="1"/>
</dbReference>
<keyword evidence="2" id="KW-0238">DNA-binding</keyword>
<gene>
    <name evidence="5" type="ORF">NCTC11224_05649</name>
</gene>